<dbReference type="Proteomes" id="UP000250557">
    <property type="component" value="Chromosome"/>
</dbReference>
<reference evidence="4 6" key="2">
    <citation type="submission" date="2021-03" db="EMBL/GenBank/DDBJ databases">
        <title>Mucilaginibacter strains isolated from gold and copper mining confer multi heavy-metal resistance.</title>
        <authorList>
            <person name="Li Y."/>
        </authorList>
    </citation>
    <scope>NUCLEOTIDE SEQUENCE [LARGE SCALE GENOMIC DNA]</scope>
    <source>
        <strain evidence="4 6">P2-4</strain>
    </source>
</reference>
<dbReference type="Proteomes" id="UP000663940">
    <property type="component" value="Chromosome"/>
</dbReference>
<keyword evidence="3" id="KW-0813">Transport</keyword>
<evidence type="ECO:0000259" key="2">
    <source>
        <dbReference type="Pfam" id="PF11412"/>
    </source>
</evidence>
<dbReference type="InterPro" id="IPR036929">
    <property type="entry name" value="DsbDN_sf"/>
</dbReference>
<name>A0AAE6JK80_9SPHI</name>
<keyword evidence="3" id="KW-0762">Sugar transport</keyword>
<evidence type="ECO:0000313" key="3">
    <source>
        <dbReference type="EMBL" id="QEM07151.1"/>
    </source>
</evidence>
<dbReference type="AlphaFoldDB" id="A0AAE6JK80"/>
<dbReference type="EMBL" id="CP071880">
    <property type="protein sequence ID" value="QTE50304.1"/>
    <property type="molecule type" value="Genomic_DNA"/>
</dbReference>
<keyword evidence="6" id="KW-1185">Reference proteome</keyword>
<gene>
    <name evidence="3" type="ORF">DIU31_027970</name>
    <name evidence="4" type="ORF">J3L21_33050</name>
</gene>
<organism evidence="3 5">
    <name type="scientific">Mucilaginibacter rubeus</name>
    <dbReference type="NCBI Taxonomy" id="2027860"/>
    <lineage>
        <taxon>Bacteria</taxon>
        <taxon>Pseudomonadati</taxon>
        <taxon>Bacteroidota</taxon>
        <taxon>Sphingobacteriia</taxon>
        <taxon>Sphingobacteriales</taxon>
        <taxon>Sphingobacteriaceae</taxon>
        <taxon>Mucilaginibacter</taxon>
    </lineage>
</organism>
<dbReference type="RefSeq" id="WP_112652601.1">
    <property type="nucleotide sequence ID" value="NZ_CP043451.1"/>
</dbReference>
<feature type="signal peptide" evidence="1">
    <location>
        <begin position="1"/>
        <end position="19"/>
    </location>
</feature>
<accession>A0AAE6JK80</accession>
<feature type="domain" description="Thiol:disulfide interchange protein DsbD N-terminal" evidence="2">
    <location>
        <begin position="33"/>
        <end position="142"/>
    </location>
</feature>
<dbReference type="Pfam" id="PF11412">
    <property type="entry name" value="DsbD_N"/>
    <property type="match status" value="1"/>
</dbReference>
<sequence length="149" mass="16656">MKKLMFLILLISSTGLVSAQILTPVRWSYAAKRLSDKEAVIFIKASIDQGWHVYSQNVQKGGPVKTTITFVPSKSFLLNGKPTEPTPVTKFEKVFNMEISFFADEVIFQQKITLKSKGPVKVKGNIHYMTCNDEKCLPPDDAGFTVIVN</sequence>
<evidence type="ECO:0000256" key="1">
    <source>
        <dbReference type="SAM" id="SignalP"/>
    </source>
</evidence>
<dbReference type="InterPro" id="IPR028250">
    <property type="entry name" value="DsbDN"/>
</dbReference>
<reference evidence="3 5" key="1">
    <citation type="submission" date="2019-08" db="EMBL/GenBank/DDBJ databases">
        <title>Comparative genome analysis confer to the adaptation heavy metal polluted environment.</title>
        <authorList>
            <person name="Li Y."/>
        </authorList>
    </citation>
    <scope>NUCLEOTIDE SEQUENCE [LARGE SCALE GENOMIC DNA]</scope>
    <source>
        <strain evidence="3 5">P2</strain>
    </source>
</reference>
<dbReference type="Gene3D" id="2.60.40.1250">
    <property type="entry name" value="Thiol:disulfide interchange protein DsbD, N-terminal domain"/>
    <property type="match status" value="1"/>
</dbReference>
<feature type="chain" id="PRO_5041997719" evidence="1">
    <location>
        <begin position="20"/>
        <end position="149"/>
    </location>
</feature>
<evidence type="ECO:0000313" key="5">
    <source>
        <dbReference type="Proteomes" id="UP000250557"/>
    </source>
</evidence>
<dbReference type="EMBL" id="CP043451">
    <property type="protein sequence ID" value="QEM07151.1"/>
    <property type="molecule type" value="Genomic_DNA"/>
</dbReference>
<proteinExistence type="predicted"/>
<evidence type="ECO:0000313" key="6">
    <source>
        <dbReference type="Proteomes" id="UP000663940"/>
    </source>
</evidence>
<evidence type="ECO:0000313" key="4">
    <source>
        <dbReference type="EMBL" id="QTE50304.1"/>
    </source>
</evidence>
<protein>
    <submittedName>
        <fullName evidence="3">Sugar transporter</fullName>
    </submittedName>
</protein>
<keyword evidence="1" id="KW-0732">Signal</keyword>